<dbReference type="Proteomes" id="UP000799777">
    <property type="component" value="Unassembled WGS sequence"/>
</dbReference>
<dbReference type="AlphaFoldDB" id="A0A9P4H9M5"/>
<name>A0A9P4H9M5_9PLEO</name>
<organism evidence="1 2">
    <name type="scientific">Setomelanomma holmii</name>
    <dbReference type="NCBI Taxonomy" id="210430"/>
    <lineage>
        <taxon>Eukaryota</taxon>
        <taxon>Fungi</taxon>
        <taxon>Dikarya</taxon>
        <taxon>Ascomycota</taxon>
        <taxon>Pezizomycotina</taxon>
        <taxon>Dothideomycetes</taxon>
        <taxon>Pleosporomycetidae</taxon>
        <taxon>Pleosporales</taxon>
        <taxon>Pleosporineae</taxon>
        <taxon>Phaeosphaeriaceae</taxon>
        <taxon>Setomelanomma</taxon>
    </lineage>
</organism>
<protein>
    <submittedName>
        <fullName evidence="1">Uncharacterized protein</fullName>
    </submittedName>
</protein>
<dbReference type="OrthoDB" id="3799501at2759"/>
<proteinExistence type="predicted"/>
<evidence type="ECO:0000313" key="1">
    <source>
        <dbReference type="EMBL" id="KAF2029739.1"/>
    </source>
</evidence>
<dbReference type="EMBL" id="ML978197">
    <property type="protein sequence ID" value="KAF2029739.1"/>
    <property type="molecule type" value="Genomic_DNA"/>
</dbReference>
<gene>
    <name evidence="1" type="ORF">EK21DRAFT_89522</name>
</gene>
<evidence type="ECO:0000313" key="2">
    <source>
        <dbReference type="Proteomes" id="UP000799777"/>
    </source>
</evidence>
<keyword evidence="2" id="KW-1185">Reference proteome</keyword>
<accession>A0A9P4H9M5</accession>
<reference evidence="1" key="1">
    <citation type="journal article" date="2020" name="Stud. Mycol.">
        <title>101 Dothideomycetes genomes: a test case for predicting lifestyles and emergence of pathogens.</title>
        <authorList>
            <person name="Haridas S."/>
            <person name="Albert R."/>
            <person name="Binder M."/>
            <person name="Bloem J."/>
            <person name="Labutti K."/>
            <person name="Salamov A."/>
            <person name="Andreopoulos B."/>
            <person name="Baker S."/>
            <person name="Barry K."/>
            <person name="Bills G."/>
            <person name="Bluhm B."/>
            <person name="Cannon C."/>
            <person name="Castanera R."/>
            <person name="Culley D."/>
            <person name="Daum C."/>
            <person name="Ezra D."/>
            <person name="Gonzalez J."/>
            <person name="Henrissat B."/>
            <person name="Kuo A."/>
            <person name="Liang C."/>
            <person name="Lipzen A."/>
            <person name="Lutzoni F."/>
            <person name="Magnuson J."/>
            <person name="Mondo S."/>
            <person name="Nolan M."/>
            <person name="Ohm R."/>
            <person name="Pangilinan J."/>
            <person name="Park H.-J."/>
            <person name="Ramirez L."/>
            <person name="Alfaro M."/>
            <person name="Sun H."/>
            <person name="Tritt A."/>
            <person name="Yoshinaga Y."/>
            <person name="Zwiers L.-H."/>
            <person name="Turgeon B."/>
            <person name="Goodwin S."/>
            <person name="Spatafora J."/>
            <person name="Crous P."/>
            <person name="Grigoriev I."/>
        </authorList>
    </citation>
    <scope>NUCLEOTIDE SEQUENCE</scope>
    <source>
        <strain evidence="1">CBS 110217</strain>
    </source>
</reference>
<sequence>MQLYKELCSINVTVSTTSQPFTVNLRIEGSPVPITVDGASTSVTDYKRSASSSWKQLVATNTYFGGSTAATYKIALYVTSTIAGDQDTFLADNFFVTPITGPDGQPLCST</sequence>
<comment type="caution">
    <text evidence="1">The sequence shown here is derived from an EMBL/GenBank/DDBJ whole genome shotgun (WGS) entry which is preliminary data.</text>
</comment>